<feature type="binding site" evidence="8">
    <location>
        <position position="222"/>
    </location>
    <ligand>
        <name>shikimate</name>
        <dbReference type="ChEBI" id="CHEBI:36208"/>
    </ligand>
</feature>
<feature type="binding site" evidence="8">
    <location>
        <begin position="152"/>
        <end position="157"/>
    </location>
    <ligand>
        <name>NADP(+)</name>
        <dbReference type="ChEBI" id="CHEBI:58349"/>
    </ligand>
</feature>
<feature type="binding site" evidence="8">
    <location>
        <position position="78"/>
    </location>
    <ligand>
        <name>NADP(+)</name>
        <dbReference type="ChEBI" id="CHEBI:58349"/>
    </ligand>
</feature>
<reference evidence="13" key="1">
    <citation type="journal article" date="2019" name="Int. J. Syst. Evol. Microbiol.">
        <title>The Global Catalogue of Microorganisms (GCM) 10K type strain sequencing project: providing services to taxonomists for standard genome sequencing and annotation.</title>
        <authorList>
            <consortium name="The Broad Institute Genomics Platform"/>
            <consortium name="The Broad Institute Genome Sequencing Center for Infectious Disease"/>
            <person name="Wu L."/>
            <person name="Ma J."/>
        </authorList>
    </citation>
    <scope>NUCLEOTIDE SEQUENCE [LARGE SCALE GENOMIC DNA]</scope>
    <source>
        <strain evidence="13">CGMCC 1.16444</strain>
    </source>
</reference>
<evidence type="ECO:0000259" key="9">
    <source>
        <dbReference type="Pfam" id="PF01488"/>
    </source>
</evidence>
<dbReference type="EMBL" id="JBHSJF010000008">
    <property type="protein sequence ID" value="MFC5069607.1"/>
    <property type="molecule type" value="Genomic_DNA"/>
</dbReference>
<dbReference type="NCBIfam" id="TIGR00507">
    <property type="entry name" value="aroE"/>
    <property type="match status" value="1"/>
</dbReference>
<dbReference type="GO" id="GO:0004764">
    <property type="term" value="F:shikimate 3-dehydrogenase (NADP+) activity"/>
    <property type="evidence" value="ECO:0007669"/>
    <property type="project" value="UniProtKB-EC"/>
</dbReference>
<evidence type="ECO:0000313" key="13">
    <source>
        <dbReference type="Proteomes" id="UP001595796"/>
    </source>
</evidence>
<name>A0ABV9Z4T8_9HYPH</name>
<dbReference type="Proteomes" id="UP001595796">
    <property type="component" value="Unassembled WGS sequence"/>
</dbReference>
<feature type="binding site" evidence="8">
    <location>
        <position position="243"/>
    </location>
    <ligand>
        <name>NADP(+)</name>
        <dbReference type="ChEBI" id="CHEBI:58349"/>
    </ligand>
</feature>
<comment type="similarity">
    <text evidence="8">Belongs to the shikimate dehydrogenase family.</text>
</comment>
<feature type="binding site" evidence="8">
    <location>
        <position position="250"/>
    </location>
    <ligand>
        <name>shikimate</name>
        <dbReference type="ChEBI" id="CHEBI:36208"/>
    </ligand>
</feature>
<sequence length="283" mass="30742">MSQKACVIGWPIRHSRSPLIHGYWLRQHGIAGSYEKVAVEPETLDQFVRSIAAGEYLGCNVTVPHKEAVMGLLDEVDETARAIGAVNTIWRDAGRLKGTNTDVIGFMANLDDRAPGWDAGNVNTLILGAGGAARAVIHGLQTRGVSKIRLANRTPQRAQQLAREFGNPVEAVAWREIDRLLPETNLLINTTSLGMAGSEPLPDCRGICGRLPKTAVVSDIVYVPLQTELLVEARKAGLRTVDGLGMLLHQAVPGFEKWFGVRPTVTPELRRLIEADIEAPSHA</sequence>
<feature type="active site" description="Proton acceptor" evidence="8">
    <location>
        <position position="66"/>
    </location>
</feature>
<dbReference type="Pfam" id="PF08501">
    <property type="entry name" value="Shikimate_dh_N"/>
    <property type="match status" value="1"/>
</dbReference>
<keyword evidence="5 8" id="KW-0560">Oxidoreductase</keyword>
<keyword evidence="3 8" id="KW-0028">Amino-acid biosynthesis</keyword>
<feature type="domain" description="Shikimate dehydrogenase substrate binding N-terminal" evidence="10">
    <location>
        <begin position="7"/>
        <end position="89"/>
    </location>
</feature>
<feature type="binding site" evidence="8">
    <location>
        <position position="62"/>
    </location>
    <ligand>
        <name>shikimate</name>
        <dbReference type="ChEBI" id="CHEBI:36208"/>
    </ligand>
</feature>
<dbReference type="Pfam" id="PF01488">
    <property type="entry name" value="Shikimate_DH"/>
    <property type="match status" value="1"/>
</dbReference>
<comment type="caution">
    <text evidence="12">The sequence shown here is derived from an EMBL/GenBank/DDBJ whole genome shotgun (WGS) entry which is preliminary data.</text>
</comment>
<dbReference type="InterPro" id="IPR022893">
    <property type="entry name" value="Shikimate_DH_fam"/>
</dbReference>
<feature type="domain" description="Quinate/shikimate 5-dehydrogenase/glutamyl-tRNA reductase" evidence="9">
    <location>
        <begin position="122"/>
        <end position="192"/>
    </location>
</feature>
<evidence type="ECO:0000259" key="11">
    <source>
        <dbReference type="Pfam" id="PF18317"/>
    </source>
</evidence>
<comment type="function">
    <text evidence="8">Involved in the biosynthesis of the chorismate, which leads to the biosynthesis of aromatic amino acids. Catalyzes the reversible NADPH linked reduction of 3-dehydroshikimate (DHSA) to yield shikimate (SA).</text>
</comment>
<dbReference type="SUPFAM" id="SSF51735">
    <property type="entry name" value="NAD(P)-binding Rossmann-fold domains"/>
    <property type="match status" value="1"/>
</dbReference>
<evidence type="ECO:0000256" key="7">
    <source>
        <dbReference type="ARBA" id="ARBA00049442"/>
    </source>
</evidence>
<dbReference type="InterPro" id="IPR013708">
    <property type="entry name" value="Shikimate_DH-bd_N"/>
</dbReference>
<evidence type="ECO:0000256" key="2">
    <source>
        <dbReference type="ARBA" id="ARBA00012962"/>
    </source>
</evidence>
<keyword evidence="13" id="KW-1185">Reference proteome</keyword>
<dbReference type="PANTHER" id="PTHR21089">
    <property type="entry name" value="SHIKIMATE DEHYDROGENASE"/>
    <property type="match status" value="1"/>
</dbReference>
<keyword evidence="4 8" id="KW-0521">NADP</keyword>
<evidence type="ECO:0000259" key="10">
    <source>
        <dbReference type="Pfam" id="PF08501"/>
    </source>
</evidence>
<dbReference type="InterPro" id="IPR036291">
    <property type="entry name" value="NAD(P)-bd_dom_sf"/>
</dbReference>
<feature type="binding site" evidence="8">
    <location>
        <begin position="15"/>
        <end position="17"/>
    </location>
    <ligand>
        <name>shikimate</name>
        <dbReference type="ChEBI" id="CHEBI:36208"/>
    </ligand>
</feature>
<evidence type="ECO:0000313" key="12">
    <source>
        <dbReference type="EMBL" id="MFC5069607.1"/>
    </source>
</evidence>
<dbReference type="InterPro" id="IPR006151">
    <property type="entry name" value="Shikm_DH/Glu-tRNA_Rdtase"/>
</dbReference>
<dbReference type="PANTHER" id="PTHR21089:SF1">
    <property type="entry name" value="BIFUNCTIONAL 3-DEHYDROQUINATE DEHYDRATASE_SHIKIMATE DEHYDROGENASE, CHLOROPLASTIC"/>
    <property type="match status" value="1"/>
</dbReference>
<feature type="binding site" evidence="8">
    <location>
        <position position="102"/>
    </location>
    <ligand>
        <name>shikimate</name>
        <dbReference type="ChEBI" id="CHEBI:36208"/>
    </ligand>
</feature>
<dbReference type="Gene3D" id="3.40.50.720">
    <property type="entry name" value="NAD(P)-binding Rossmann-like Domain"/>
    <property type="match status" value="1"/>
</dbReference>
<feature type="domain" description="SDH C-terminal" evidence="11">
    <location>
        <begin position="243"/>
        <end position="263"/>
    </location>
</feature>
<dbReference type="RefSeq" id="WP_114956364.1">
    <property type="nucleotide sequence ID" value="NZ_JBHSJF010000008.1"/>
</dbReference>
<dbReference type="EC" id="1.1.1.25" evidence="2 8"/>
<dbReference type="InterPro" id="IPR041121">
    <property type="entry name" value="SDH_C"/>
</dbReference>
<comment type="pathway">
    <text evidence="1 8">Metabolic intermediate biosynthesis; chorismate biosynthesis; chorismate from D-erythrose 4-phosphate and phosphoenolpyruvate: step 4/7.</text>
</comment>
<dbReference type="Gene3D" id="3.40.50.10860">
    <property type="entry name" value="Leucine Dehydrogenase, chain A, domain 1"/>
    <property type="match status" value="1"/>
</dbReference>
<comment type="catalytic activity">
    <reaction evidence="7 8">
        <text>shikimate + NADP(+) = 3-dehydroshikimate + NADPH + H(+)</text>
        <dbReference type="Rhea" id="RHEA:17737"/>
        <dbReference type="ChEBI" id="CHEBI:15378"/>
        <dbReference type="ChEBI" id="CHEBI:16630"/>
        <dbReference type="ChEBI" id="CHEBI:36208"/>
        <dbReference type="ChEBI" id="CHEBI:57783"/>
        <dbReference type="ChEBI" id="CHEBI:58349"/>
        <dbReference type="EC" id="1.1.1.25"/>
    </reaction>
</comment>
<evidence type="ECO:0000256" key="3">
    <source>
        <dbReference type="ARBA" id="ARBA00022605"/>
    </source>
</evidence>
<feature type="binding site" evidence="8">
    <location>
        <position position="220"/>
    </location>
    <ligand>
        <name>NADP(+)</name>
        <dbReference type="ChEBI" id="CHEBI:58349"/>
    </ligand>
</feature>
<dbReference type="NCBIfam" id="NF001312">
    <property type="entry name" value="PRK00258.1-4"/>
    <property type="match status" value="1"/>
</dbReference>
<keyword evidence="6 8" id="KW-0057">Aromatic amino acid biosynthesis</keyword>
<evidence type="ECO:0000256" key="4">
    <source>
        <dbReference type="ARBA" id="ARBA00022857"/>
    </source>
</evidence>
<feature type="binding site" evidence="8">
    <location>
        <begin position="128"/>
        <end position="132"/>
    </location>
    <ligand>
        <name>NADP(+)</name>
        <dbReference type="ChEBI" id="CHEBI:58349"/>
    </ligand>
</feature>
<gene>
    <name evidence="8" type="primary">aroE</name>
    <name evidence="12" type="ORF">ACFPFW_16440</name>
</gene>
<proteinExistence type="inferred from homology"/>
<dbReference type="InterPro" id="IPR011342">
    <property type="entry name" value="Shikimate_DH"/>
</dbReference>
<dbReference type="InterPro" id="IPR046346">
    <property type="entry name" value="Aminoacid_DH-like_N_sf"/>
</dbReference>
<organism evidence="12 13">
    <name type="scientific">Flaviflagellibacter deserti</name>
    <dbReference type="NCBI Taxonomy" id="2267266"/>
    <lineage>
        <taxon>Bacteria</taxon>
        <taxon>Pseudomonadati</taxon>
        <taxon>Pseudomonadota</taxon>
        <taxon>Alphaproteobacteria</taxon>
        <taxon>Hyphomicrobiales</taxon>
        <taxon>Flaviflagellibacter</taxon>
    </lineage>
</organism>
<evidence type="ECO:0000256" key="6">
    <source>
        <dbReference type="ARBA" id="ARBA00023141"/>
    </source>
</evidence>
<dbReference type="SUPFAM" id="SSF53223">
    <property type="entry name" value="Aminoacid dehydrogenase-like, N-terminal domain"/>
    <property type="match status" value="1"/>
</dbReference>
<dbReference type="HAMAP" id="MF_00222">
    <property type="entry name" value="Shikimate_DH_AroE"/>
    <property type="match status" value="1"/>
</dbReference>
<accession>A0ABV9Z4T8</accession>
<evidence type="ECO:0000256" key="8">
    <source>
        <dbReference type="HAMAP-Rule" id="MF_00222"/>
    </source>
</evidence>
<evidence type="ECO:0000256" key="1">
    <source>
        <dbReference type="ARBA" id="ARBA00004871"/>
    </source>
</evidence>
<dbReference type="CDD" id="cd01065">
    <property type="entry name" value="NAD_bind_Shikimate_DH"/>
    <property type="match status" value="1"/>
</dbReference>
<feature type="binding site" evidence="8">
    <location>
        <position position="87"/>
    </location>
    <ligand>
        <name>shikimate</name>
        <dbReference type="ChEBI" id="CHEBI:36208"/>
    </ligand>
</feature>
<protein>
    <recommendedName>
        <fullName evidence="2 8">Shikimate dehydrogenase (NADP(+))</fullName>
        <shortName evidence="8">SDH</shortName>
        <ecNumber evidence="2 8">1.1.1.25</ecNumber>
    </recommendedName>
</protein>
<comment type="subunit">
    <text evidence="8">Homodimer.</text>
</comment>
<evidence type="ECO:0000256" key="5">
    <source>
        <dbReference type="ARBA" id="ARBA00023002"/>
    </source>
</evidence>
<dbReference type="Pfam" id="PF18317">
    <property type="entry name" value="SDH_C"/>
    <property type="match status" value="1"/>
</dbReference>